<gene>
    <name evidence="1" type="ORF">LCGC14_2356630</name>
</gene>
<dbReference type="InterPro" id="IPR001623">
    <property type="entry name" value="DnaJ_domain"/>
</dbReference>
<name>A0A0F9EKE0_9ZZZZ</name>
<dbReference type="AlphaFoldDB" id="A0A0F9EKE0"/>
<organism evidence="1">
    <name type="scientific">marine sediment metagenome</name>
    <dbReference type="NCBI Taxonomy" id="412755"/>
    <lineage>
        <taxon>unclassified sequences</taxon>
        <taxon>metagenomes</taxon>
        <taxon>ecological metagenomes</taxon>
    </lineage>
</organism>
<dbReference type="Gene3D" id="1.10.287.110">
    <property type="entry name" value="DnaJ domain"/>
    <property type="match status" value="1"/>
</dbReference>
<dbReference type="SUPFAM" id="SSF46565">
    <property type="entry name" value="Chaperone J-domain"/>
    <property type="match status" value="1"/>
</dbReference>
<dbReference type="CDD" id="cd06257">
    <property type="entry name" value="DnaJ"/>
    <property type="match status" value="1"/>
</dbReference>
<reference evidence="1" key="1">
    <citation type="journal article" date="2015" name="Nature">
        <title>Complex archaea that bridge the gap between prokaryotes and eukaryotes.</title>
        <authorList>
            <person name="Spang A."/>
            <person name="Saw J.H."/>
            <person name="Jorgensen S.L."/>
            <person name="Zaremba-Niedzwiedzka K."/>
            <person name="Martijn J."/>
            <person name="Lind A.E."/>
            <person name="van Eijk R."/>
            <person name="Schleper C."/>
            <person name="Guy L."/>
            <person name="Ettema T.J."/>
        </authorList>
    </citation>
    <scope>NUCLEOTIDE SEQUENCE</scope>
</reference>
<proteinExistence type="predicted"/>
<comment type="caution">
    <text evidence="1">The sequence shown here is derived from an EMBL/GenBank/DDBJ whole genome shotgun (WGS) entry which is preliminary data.</text>
</comment>
<dbReference type="InterPro" id="IPR036869">
    <property type="entry name" value="J_dom_sf"/>
</dbReference>
<evidence type="ECO:0000313" key="1">
    <source>
        <dbReference type="EMBL" id="KKL45345.1"/>
    </source>
</evidence>
<dbReference type="EMBL" id="LAZR01034421">
    <property type="protein sequence ID" value="KKL45345.1"/>
    <property type="molecule type" value="Genomic_DNA"/>
</dbReference>
<protein>
    <recommendedName>
        <fullName evidence="2">J domain-containing protein</fullName>
    </recommendedName>
</protein>
<accession>A0A0F9EKE0</accession>
<sequence>MQFEYPLQWNPVIPRSKRQHRSRFGSRSPSRAGIELEKELLSLGGTDVVISSNLKTKTDGGFYANQSQLEDNGICVYLKLKGEEKCFACDQWDIVADNIWALKLNVAAIRGMERWGGSNFMDGLFTGFRALPDPNDAIATSIQYFVDCNSKEEVRQRYKKLAKELHPDVGGNETEFKEMKRQYEQRL</sequence>
<evidence type="ECO:0008006" key="2">
    <source>
        <dbReference type="Google" id="ProtNLM"/>
    </source>
</evidence>